<evidence type="ECO:0000313" key="2">
    <source>
        <dbReference type="Proteomes" id="UP000092687"/>
    </source>
</evidence>
<dbReference type="EMBL" id="CP016537">
    <property type="protein sequence ID" value="ANU14200.1"/>
    <property type="molecule type" value="Genomic_DNA"/>
</dbReference>
<dbReference type="KEGG" id="phc:BBI08_10130"/>
<reference evidence="1" key="1">
    <citation type="submission" date="2016-10" db="EMBL/GenBank/DDBJ databases">
        <authorList>
            <person name="de Groot N.N."/>
        </authorList>
    </citation>
    <scope>NUCLEOTIDE SEQUENCE</scope>
    <source>
        <strain evidence="1">DSM 24743</strain>
    </source>
</reference>
<protein>
    <submittedName>
        <fullName evidence="1">Uncharacterized protein</fullName>
    </submittedName>
</protein>
<dbReference type="AlphaFoldDB" id="A0A1C7DRC6"/>
<name>A0A1C7DRC6_9BACL</name>
<proteinExistence type="predicted"/>
<dbReference type="STRING" id="1215089.BBI08_10130"/>
<dbReference type="Proteomes" id="UP000092687">
    <property type="component" value="Chromosome"/>
</dbReference>
<organism evidence="1 2">
    <name type="scientific">Planococcus halocryophilus</name>
    <dbReference type="NCBI Taxonomy" id="1215089"/>
    <lineage>
        <taxon>Bacteria</taxon>
        <taxon>Bacillati</taxon>
        <taxon>Bacillota</taxon>
        <taxon>Bacilli</taxon>
        <taxon>Bacillales</taxon>
        <taxon>Caryophanaceae</taxon>
        <taxon>Planococcus</taxon>
    </lineage>
</organism>
<keyword evidence="2" id="KW-1185">Reference proteome</keyword>
<gene>
    <name evidence="1" type="ORF">BBI08_10130</name>
</gene>
<dbReference type="OrthoDB" id="7067095at2"/>
<sequence>MKDIWVIKYGDHTIRVVNTWTNEKLFVDGVLQDEQVGLHLTSRLFGKVKNKDGEYEEIKVSIGSGFCKIECRIFVGDRLLYTTKQQMSG</sequence>
<accession>A0A1C7DRC6</accession>
<evidence type="ECO:0000313" key="1">
    <source>
        <dbReference type="EMBL" id="ANU14200.1"/>
    </source>
</evidence>